<accession>A0A0M9GD54</accession>
<evidence type="ECO:0000313" key="1">
    <source>
        <dbReference type="EMBL" id="KPA88061.1"/>
    </source>
</evidence>
<dbReference type="Proteomes" id="UP000037931">
    <property type="component" value="Unassembled WGS sequence"/>
</dbReference>
<organism evidence="1 2">
    <name type="scientific">Pseudomonas asplenii</name>
    <dbReference type="NCBI Taxonomy" id="53407"/>
    <lineage>
        <taxon>Bacteria</taxon>
        <taxon>Pseudomonadati</taxon>
        <taxon>Pseudomonadota</taxon>
        <taxon>Gammaproteobacteria</taxon>
        <taxon>Pseudomonadales</taxon>
        <taxon>Pseudomonadaceae</taxon>
        <taxon>Pseudomonas</taxon>
    </lineage>
</organism>
<protein>
    <submittedName>
        <fullName evidence="1">Uncharacterized protein</fullName>
    </submittedName>
</protein>
<feature type="non-terminal residue" evidence="1">
    <location>
        <position position="34"/>
    </location>
</feature>
<keyword evidence="2" id="KW-1185">Reference proteome</keyword>
<dbReference type="PATRIC" id="fig|50340.44.peg.5990"/>
<name>A0A0M9GD54_9PSED</name>
<sequence length="34" mass="3641">MLSWDEFDKEDGEAAAKGAVAGQITEATLDRLDS</sequence>
<reference evidence="1 2" key="1">
    <citation type="journal article" date="2015" name="PLoS ONE">
        <title>Rice-Infecting Pseudomonas Genomes Are Highly Accessorized and Harbor Multiple Putative Virulence Mechanisms to Cause Sheath Brown Rot.</title>
        <authorList>
            <person name="Quibod I.L."/>
            <person name="Grande G."/>
            <person name="Oreiro E.G."/>
            <person name="Borja F.N."/>
            <person name="Dossa G.S."/>
            <person name="Mauleon R."/>
            <person name="Cruz C.V."/>
            <person name="Oliva R."/>
        </authorList>
    </citation>
    <scope>NUCLEOTIDE SEQUENCE [LARGE SCALE GENOMIC DNA]</scope>
    <source>
        <strain evidence="1 2">IRRI 6609</strain>
    </source>
</reference>
<dbReference type="AlphaFoldDB" id="A0A0M9GD54"/>
<dbReference type="EMBL" id="JSYZ01000025">
    <property type="protein sequence ID" value="KPA88061.1"/>
    <property type="molecule type" value="Genomic_DNA"/>
</dbReference>
<proteinExistence type="predicted"/>
<evidence type="ECO:0000313" key="2">
    <source>
        <dbReference type="Proteomes" id="UP000037931"/>
    </source>
</evidence>
<comment type="caution">
    <text evidence="1">The sequence shown here is derived from an EMBL/GenBank/DDBJ whole genome shotgun (WGS) entry which is preliminary data.</text>
</comment>
<gene>
    <name evidence="1" type="ORF">PF66_05638</name>
</gene>